<dbReference type="Pfam" id="PF01494">
    <property type="entry name" value="FAD_binding_3"/>
    <property type="match status" value="2"/>
</dbReference>
<comment type="cofactor">
    <cofactor evidence="1">
        <name>FAD</name>
        <dbReference type="ChEBI" id="CHEBI:57692"/>
    </cofactor>
</comment>
<evidence type="ECO:0000256" key="6">
    <source>
        <dbReference type="ARBA" id="ARBA00023002"/>
    </source>
</evidence>
<dbReference type="PRINTS" id="PR00420">
    <property type="entry name" value="RNGMNOXGNASE"/>
</dbReference>
<dbReference type="EMBL" id="JAVRRT010000002">
    <property type="protein sequence ID" value="KAK5174079.1"/>
    <property type="molecule type" value="Genomic_DNA"/>
</dbReference>
<sequence length="380" mass="41389">MPSMSQPQISIIGAGVSGLVLGRCLLHRGIPAVLYDKDAPRSGSARHGYGITLHRETYKPLLKYIGLDETAFRRRVAVDSAVNGIGRISNHGRDSDASSFRANRAKLENLLSEGLDIRWDHGLSSLTSENSTNSLTFSNGQQVQSSLVVGVDGVHSSVRKSISPNTDFTVLPFAVYNGKRRLSRSAFGQDYAPYMDSTNLVEHRQGQTLLQISTNDMTANEVSISYIYSRPSHAQPDALFTPDRPKTAATDIPSALFDEIATLKDLPPPFRDVFNPATMRKDRLLNWLMRSLLVPASDLENAAERGIVLIGDAMHATPILGGEGANWAIEDGIALAEWIVEKGGEGFGGFLEGRYGRWKEAIGQGERELEGMHGVGRASL</sequence>
<evidence type="ECO:0000256" key="1">
    <source>
        <dbReference type="ARBA" id="ARBA00001974"/>
    </source>
</evidence>
<proteinExistence type="inferred from homology"/>
<accession>A0AAV9PP82</accession>
<dbReference type="GO" id="GO:0004497">
    <property type="term" value="F:monooxygenase activity"/>
    <property type="evidence" value="ECO:0007669"/>
    <property type="project" value="UniProtKB-KW"/>
</dbReference>
<gene>
    <name evidence="9" type="ORF">LTR77_001159</name>
</gene>
<reference evidence="9 10" key="1">
    <citation type="submission" date="2023-08" db="EMBL/GenBank/DDBJ databases">
        <title>Black Yeasts Isolated from many extreme environments.</title>
        <authorList>
            <person name="Coleine C."/>
            <person name="Stajich J.E."/>
            <person name="Selbmann L."/>
        </authorList>
    </citation>
    <scope>NUCLEOTIDE SEQUENCE [LARGE SCALE GENOMIC DNA]</scope>
    <source>
        <strain evidence="9 10">CCFEE 5935</strain>
    </source>
</reference>
<protein>
    <recommendedName>
        <fullName evidence="8">FAD-binding domain-containing protein</fullName>
    </recommendedName>
</protein>
<feature type="domain" description="FAD-binding" evidence="8">
    <location>
        <begin position="8"/>
        <end position="163"/>
    </location>
</feature>
<dbReference type="PANTHER" id="PTHR47178">
    <property type="entry name" value="MONOOXYGENASE, FAD-BINDING"/>
    <property type="match status" value="1"/>
</dbReference>
<dbReference type="Proteomes" id="UP001337655">
    <property type="component" value="Unassembled WGS sequence"/>
</dbReference>
<dbReference type="InterPro" id="IPR002938">
    <property type="entry name" value="FAD-bd"/>
</dbReference>
<evidence type="ECO:0000256" key="5">
    <source>
        <dbReference type="ARBA" id="ARBA00022827"/>
    </source>
</evidence>
<evidence type="ECO:0000256" key="4">
    <source>
        <dbReference type="ARBA" id="ARBA00022630"/>
    </source>
</evidence>
<keyword evidence="4" id="KW-0285">Flavoprotein</keyword>
<dbReference type="RefSeq" id="XP_064662748.1">
    <property type="nucleotide sequence ID" value="XM_064798421.1"/>
</dbReference>
<dbReference type="GeneID" id="89922507"/>
<keyword evidence="5" id="KW-0274">FAD</keyword>
<keyword evidence="10" id="KW-1185">Reference proteome</keyword>
<comment type="pathway">
    <text evidence="2">Secondary metabolite biosynthesis.</text>
</comment>
<dbReference type="AlphaFoldDB" id="A0AAV9PP82"/>
<comment type="similarity">
    <text evidence="3">Belongs to the paxM FAD-dependent monooxygenase family.</text>
</comment>
<comment type="caution">
    <text evidence="9">The sequence shown here is derived from an EMBL/GenBank/DDBJ whole genome shotgun (WGS) entry which is preliminary data.</text>
</comment>
<evidence type="ECO:0000256" key="3">
    <source>
        <dbReference type="ARBA" id="ARBA00007992"/>
    </source>
</evidence>
<evidence type="ECO:0000256" key="2">
    <source>
        <dbReference type="ARBA" id="ARBA00005179"/>
    </source>
</evidence>
<keyword evidence="6" id="KW-0560">Oxidoreductase</keyword>
<evidence type="ECO:0000313" key="10">
    <source>
        <dbReference type="Proteomes" id="UP001337655"/>
    </source>
</evidence>
<dbReference type="GO" id="GO:0071949">
    <property type="term" value="F:FAD binding"/>
    <property type="evidence" value="ECO:0007669"/>
    <property type="project" value="InterPro"/>
</dbReference>
<evidence type="ECO:0000313" key="9">
    <source>
        <dbReference type="EMBL" id="KAK5174079.1"/>
    </source>
</evidence>
<evidence type="ECO:0000256" key="7">
    <source>
        <dbReference type="ARBA" id="ARBA00023033"/>
    </source>
</evidence>
<dbReference type="Gene3D" id="3.50.50.60">
    <property type="entry name" value="FAD/NAD(P)-binding domain"/>
    <property type="match status" value="1"/>
</dbReference>
<name>A0AAV9PP82_9PEZI</name>
<evidence type="ECO:0000259" key="8">
    <source>
        <dbReference type="Pfam" id="PF01494"/>
    </source>
</evidence>
<dbReference type="PANTHER" id="PTHR47178:SF4">
    <property type="entry name" value="FAD-DEPENDENT MONOOXYGENASE APTC"/>
    <property type="match status" value="1"/>
</dbReference>
<dbReference type="InterPro" id="IPR036188">
    <property type="entry name" value="FAD/NAD-bd_sf"/>
</dbReference>
<feature type="domain" description="FAD-binding" evidence="8">
    <location>
        <begin position="306"/>
        <end position="338"/>
    </location>
</feature>
<keyword evidence="7" id="KW-0503">Monooxygenase</keyword>
<dbReference type="SUPFAM" id="SSF51905">
    <property type="entry name" value="FAD/NAD(P)-binding domain"/>
    <property type="match status" value="1"/>
</dbReference>
<organism evidence="9 10">
    <name type="scientific">Saxophila tyrrhenica</name>
    <dbReference type="NCBI Taxonomy" id="1690608"/>
    <lineage>
        <taxon>Eukaryota</taxon>
        <taxon>Fungi</taxon>
        <taxon>Dikarya</taxon>
        <taxon>Ascomycota</taxon>
        <taxon>Pezizomycotina</taxon>
        <taxon>Dothideomycetes</taxon>
        <taxon>Dothideomycetidae</taxon>
        <taxon>Mycosphaerellales</taxon>
        <taxon>Extremaceae</taxon>
        <taxon>Saxophila</taxon>
    </lineage>
</organism>